<evidence type="ECO:0000313" key="8">
    <source>
        <dbReference type="EMBL" id="KAK6933633.1"/>
    </source>
</evidence>
<dbReference type="PROSITE" id="PS50244">
    <property type="entry name" value="S5A_REDUCTASE"/>
    <property type="match status" value="1"/>
</dbReference>
<comment type="similarity">
    <text evidence="2">Belongs to the steroid 5-alpha reductase family.</text>
</comment>
<evidence type="ECO:0000313" key="9">
    <source>
        <dbReference type="Proteomes" id="UP001370490"/>
    </source>
</evidence>
<dbReference type="InterPro" id="IPR001104">
    <property type="entry name" value="3-oxo-5_a-steroid_4-DH_C"/>
</dbReference>
<evidence type="ECO:0000259" key="7">
    <source>
        <dbReference type="Pfam" id="PF02544"/>
    </source>
</evidence>
<accession>A0AAN8ZH03</accession>
<feature type="domain" description="3-oxo-5-alpha-steroid 4-dehydrogenase C-terminal" evidence="7">
    <location>
        <begin position="153"/>
        <end position="262"/>
    </location>
</feature>
<sequence length="262" mass="29732">MSLTLLQSFLFPPPPSFFVTAMSVISFASLTYSGFLEARGKHLQYSKFCDSKSRQIKVSSKTGMLILYTPAFLAGVASFSLFPSEGLRFLLLSSALTIHFFKRDFEVLFIHKYSGTMVLDSVVPISLSYFISTVTMIYAQHLTQGFPEPPIDLKYLGVALFLVGIIGNFYHHYLLSKLRGKGEKEYKIPKGDLFNLVICPHYLFEILGFVGVSFISQALYPFAFTLGTTFYLLGRSYATWNWYISKFEDFPKDVKAMIPFVF</sequence>
<keyword evidence="5 6" id="KW-0472">Membrane</keyword>
<evidence type="ECO:0000256" key="5">
    <source>
        <dbReference type="ARBA" id="ARBA00023136"/>
    </source>
</evidence>
<evidence type="ECO:0000256" key="4">
    <source>
        <dbReference type="ARBA" id="ARBA00022989"/>
    </source>
</evidence>
<keyword evidence="9" id="KW-1185">Reference proteome</keyword>
<name>A0AAN8ZH03_9MAGN</name>
<dbReference type="GO" id="GO:0016020">
    <property type="term" value="C:membrane"/>
    <property type="evidence" value="ECO:0007669"/>
    <property type="project" value="UniProtKB-SubCell"/>
</dbReference>
<dbReference type="GO" id="GO:0006629">
    <property type="term" value="P:lipid metabolic process"/>
    <property type="evidence" value="ECO:0007669"/>
    <property type="project" value="InterPro"/>
</dbReference>
<dbReference type="Pfam" id="PF02544">
    <property type="entry name" value="Steroid_dh"/>
    <property type="match status" value="1"/>
</dbReference>
<proteinExistence type="inferred from homology"/>
<feature type="transmembrane region" description="Helical" evidence="6">
    <location>
        <begin position="16"/>
        <end position="36"/>
    </location>
</feature>
<dbReference type="InterPro" id="IPR039357">
    <property type="entry name" value="SRD5A/TECR"/>
</dbReference>
<comment type="caution">
    <text evidence="8">The sequence shown here is derived from an EMBL/GenBank/DDBJ whole genome shotgun (WGS) entry which is preliminary data.</text>
</comment>
<comment type="subcellular location">
    <subcellularLocation>
        <location evidence="1">Membrane</location>
        <topology evidence="1">Multi-pass membrane protein</topology>
    </subcellularLocation>
</comment>
<keyword evidence="3 6" id="KW-0812">Transmembrane</keyword>
<evidence type="ECO:0000256" key="6">
    <source>
        <dbReference type="SAM" id="Phobius"/>
    </source>
</evidence>
<gene>
    <name evidence="8" type="ORF">RJ641_036527</name>
</gene>
<evidence type="ECO:0000256" key="1">
    <source>
        <dbReference type="ARBA" id="ARBA00004141"/>
    </source>
</evidence>
<feature type="transmembrane region" description="Helical" evidence="6">
    <location>
        <begin position="62"/>
        <end position="81"/>
    </location>
</feature>
<dbReference type="AlphaFoldDB" id="A0AAN8ZH03"/>
<dbReference type="EMBL" id="JBAMMX010000009">
    <property type="protein sequence ID" value="KAK6933633.1"/>
    <property type="molecule type" value="Genomic_DNA"/>
</dbReference>
<keyword evidence="4 6" id="KW-1133">Transmembrane helix</keyword>
<reference evidence="8 9" key="1">
    <citation type="submission" date="2023-12" db="EMBL/GenBank/DDBJ databases">
        <title>A high-quality genome assembly for Dillenia turbinata (Dilleniales).</title>
        <authorList>
            <person name="Chanderbali A."/>
        </authorList>
    </citation>
    <scope>NUCLEOTIDE SEQUENCE [LARGE SCALE GENOMIC DNA]</scope>
    <source>
        <strain evidence="8">LSX21</strain>
        <tissue evidence="8">Leaf</tissue>
    </source>
</reference>
<dbReference type="FunFam" id="1.20.120.1630:FF:000017">
    <property type="entry name" value="3-oxo-5-alpha-steroid 4-dehydrogenase family protein"/>
    <property type="match status" value="1"/>
</dbReference>
<evidence type="ECO:0000256" key="3">
    <source>
        <dbReference type="ARBA" id="ARBA00022692"/>
    </source>
</evidence>
<protein>
    <submittedName>
        <fullName evidence="8">3-oxo-5-alpha-steroid 4-dehydrogenase, C-terminal</fullName>
    </submittedName>
</protein>
<feature type="transmembrane region" description="Helical" evidence="6">
    <location>
        <begin position="218"/>
        <end position="238"/>
    </location>
</feature>
<organism evidence="8 9">
    <name type="scientific">Dillenia turbinata</name>
    <dbReference type="NCBI Taxonomy" id="194707"/>
    <lineage>
        <taxon>Eukaryota</taxon>
        <taxon>Viridiplantae</taxon>
        <taxon>Streptophyta</taxon>
        <taxon>Embryophyta</taxon>
        <taxon>Tracheophyta</taxon>
        <taxon>Spermatophyta</taxon>
        <taxon>Magnoliopsida</taxon>
        <taxon>eudicotyledons</taxon>
        <taxon>Gunneridae</taxon>
        <taxon>Pentapetalae</taxon>
        <taxon>Dilleniales</taxon>
        <taxon>Dilleniaceae</taxon>
        <taxon>Dillenia</taxon>
    </lineage>
</organism>
<feature type="transmembrane region" description="Helical" evidence="6">
    <location>
        <begin position="153"/>
        <end position="173"/>
    </location>
</feature>
<evidence type="ECO:0000256" key="2">
    <source>
        <dbReference type="ARBA" id="ARBA00007742"/>
    </source>
</evidence>
<feature type="transmembrane region" description="Helical" evidence="6">
    <location>
        <begin position="117"/>
        <end position="141"/>
    </location>
</feature>
<dbReference type="Proteomes" id="UP001370490">
    <property type="component" value="Unassembled WGS sequence"/>
</dbReference>
<dbReference type="PANTHER" id="PTHR10556:SF35">
    <property type="entry name" value="3-OXO-5-ALPHA-STEROID 4-DEHYDROGENASE FAMILY PROTEIN"/>
    <property type="match status" value="1"/>
</dbReference>
<feature type="transmembrane region" description="Helical" evidence="6">
    <location>
        <begin position="193"/>
        <end position="212"/>
    </location>
</feature>
<dbReference type="GO" id="GO:0016627">
    <property type="term" value="F:oxidoreductase activity, acting on the CH-CH group of donors"/>
    <property type="evidence" value="ECO:0007669"/>
    <property type="project" value="InterPro"/>
</dbReference>
<dbReference type="PANTHER" id="PTHR10556">
    <property type="entry name" value="3-OXO-5-ALPHA-STEROID 4-DEHYDROGENASE"/>
    <property type="match status" value="1"/>
</dbReference>